<organism evidence="6 7">
    <name type="scientific">Larimichthys crocea</name>
    <name type="common">Large yellow croaker</name>
    <name type="synonym">Pseudosciaena crocea</name>
    <dbReference type="NCBI Taxonomy" id="215358"/>
    <lineage>
        <taxon>Eukaryota</taxon>
        <taxon>Metazoa</taxon>
        <taxon>Chordata</taxon>
        <taxon>Craniata</taxon>
        <taxon>Vertebrata</taxon>
        <taxon>Euteleostomi</taxon>
        <taxon>Actinopterygii</taxon>
        <taxon>Neopterygii</taxon>
        <taxon>Teleostei</taxon>
        <taxon>Neoteleostei</taxon>
        <taxon>Acanthomorphata</taxon>
        <taxon>Eupercaria</taxon>
        <taxon>Sciaenidae</taxon>
        <taxon>Larimichthys</taxon>
    </lineage>
</organism>
<dbReference type="SMART" id="SM00355">
    <property type="entry name" value="ZnF_C2H2"/>
    <property type="match status" value="2"/>
</dbReference>
<dbReference type="PANTHER" id="PTHR47773:SF1">
    <property type="entry name" value="C2H2-TYPE DOMAIN-CONTAINING PROTEIN"/>
    <property type="match status" value="1"/>
</dbReference>
<dbReference type="GO" id="GO:0008270">
    <property type="term" value="F:zinc ion binding"/>
    <property type="evidence" value="ECO:0007669"/>
    <property type="project" value="UniProtKB-KW"/>
</dbReference>
<comment type="caution">
    <text evidence="6">The sequence shown here is derived from an EMBL/GenBank/DDBJ whole genome shotgun (WGS) entry which is preliminary data.</text>
</comment>
<dbReference type="EMBL" id="REGW02000016">
    <property type="protein sequence ID" value="KAE8284809.1"/>
    <property type="molecule type" value="Genomic_DNA"/>
</dbReference>
<evidence type="ECO:0000313" key="6">
    <source>
        <dbReference type="EMBL" id="KAE8284809.1"/>
    </source>
</evidence>
<name>A0A6G0HZZ2_LARCR</name>
<keyword evidence="7" id="KW-1185">Reference proteome</keyword>
<evidence type="ECO:0000256" key="1">
    <source>
        <dbReference type="ARBA" id="ARBA00022723"/>
    </source>
</evidence>
<sequence length="869" mass="98534">MERPGHQCSVCNKTFTEKSNLTRHRKNHFAKENWDCDVCGKSFTTKSSLNIHQKQHQYPHICLYRQGEARLQCTDAAKSVAQVPSKVEDPTWLDPKKAEAAAKISGGELWKGQLVITFGKYAGQTFRWLLENDVGWLVWLLFEYCQKGEKNELLMWQKECLLEYAREFPPVTWHLDRRLKKQQSKKETAESTISEVQQDPNYASDAELLAAAESGGILLEGWQKFWEQPLESVQAHGIAPPNIKWLKCNETYGLFERASKYKNVKGETVERKLLKEKMEFHPPPLPMSVKGAMPNMLAFFTTPAFFWRPVGVMKAMIRCPNTNCPAPPGEYLEKKGFGSYARQVCGMKYDYTLLTEKLTCPHCHKMRQTMSQAHADNREDEEEDAHNSQQYTWLAYSPKILMNLAPAVRSMFPAILCGKRAVDRAVVILISDRLNAVSMSKVQRLLQQGHDEWYVERRDLYQTLLYKAHTAGSGSSQKGILSFARAAGTYTPPIVPSPLPSARVLRRAHLIMEIEKMPMYRHQLLSVTGEILCIDGTRKVLKKIYGDGQGTMQYVTSVLNEWGQFVTTVVVAAESEGCYGRMARGLIARFRRANAPAPKVLYADNNCCRDSGSSFLENLFGDWVKRGTVVRLDIRHWLHRWDAAVIKQSHAKYSDKEMMAFLKPHQIRSYVRRITRGVVETALVIESIIAEFRGPAGLDIDGIHLFKSTEAVDAHWTTASKHLSCMQDPPGIQLYVSVKVVVLNGVRLNKYRCRRGSNSLEGLHAHLFNAIPSQRCGIMPFQVYLITFAVQWNNRMASLRVAGGQGRQTSCMDARQIQCSNQQAEVLFGKDHVLEPNFAAPMPVPDVYEHPDEEELLCVECASPPASLL</sequence>
<dbReference type="Gene3D" id="3.30.160.60">
    <property type="entry name" value="Classic Zinc Finger"/>
    <property type="match status" value="2"/>
</dbReference>
<evidence type="ECO:0000256" key="3">
    <source>
        <dbReference type="ARBA" id="ARBA00022833"/>
    </source>
</evidence>
<gene>
    <name evidence="6" type="ORF">D5F01_LYC16250</name>
</gene>
<evidence type="ECO:0000313" key="7">
    <source>
        <dbReference type="Proteomes" id="UP000424527"/>
    </source>
</evidence>
<dbReference type="PROSITE" id="PS00028">
    <property type="entry name" value="ZINC_FINGER_C2H2_1"/>
    <property type="match status" value="2"/>
</dbReference>
<dbReference type="InterPro" id="IPR046616">
    <property type="entry name" value="DUF6729"/>
</dbReference>
<keyword evidence="3" id="KW-0862">Zinc</keyword>
<dbReference type="AlphaFoldDB" id="A0A6G0HZZ2"/>
<dbReference type="InterPro" id="IPR036236">
    <property type="entry name" value="Znf_C2H2_sf"/>
</dbReference>
<dbReference type="FunFam" id="3.30.160.60:FF:000446">
    <property type="entry name" value="Zinc finger protein"/>
    <property type="match status" value="1"/>
</dbReference>
<keyword evidence="1" id="KW-0479">Metal-binding</keyword>
<dbReference type="PROSITE" id="PS50157">
    <property type="entry name" value="ZINC_FINGER_C2H2_2"/>
    <property type="match status" value="2"/>
</dbReference>
<evidence type="ECO:0000256" key="2">
    <source>
        <dbReference type="ARBA" id="ARBA00022771"/>
    </source>
</evidence>
<feature type="domain" description="C2H2-type" evidence="5">
    <location>
        <begin position="6"/>
        <end position="33"/>
    </location>
</feature>
<dbReference type="FunFam" id="3.30.160.60:FF:000065">
    <property type="entry name" value="B-cell CLL/lymphoma 6, member B"/>
    <property type="match status" value="1"/>
</dbReference>
<reference evidence="6 7" key="1">
    <citation type="submission" date="2019-07" db="EMBL/GenBank/DDBJ databases">
        <title>Chromosome genome assembly for large yellow croaker.</title>
        <authorList>
            <person name="Xiao S."/>
        </authorList>
    </citation>
    <scope>NUCLEOTIDE SEQUENCE [LARGE SCALE GENOMIC DNA]</scope>
    <source>
        <strain evidence="6">JMULYC20181020</strain>
        <tissue evidence="6">Muscle</tissue>
    </source>
</reference>
<evidence type="ECO:0000256" key="4">
    <source>
        <dbReference type="PROSITE-ProRule" id="PRU00042"/>
    </source>
</evidence>
<keyword evidence="2 4" id="KW-0863">Zinc-finger</keyword>
<dbReference type="Pfam" id="PF20499">
    <property type="entry name" value="DUF6729"/>
    <property type="match status" value="2"/>
</dbReference>
<dbReference type="SUPFAM" id="SSF57667">
    <property type="entry name" value="beta-beta-alpha zinc fingers"/>
    <property type="match status" value="1"/>
</dbReference>
<dbReference type="Pfam" id="PF00096">
    <property type="entry name" value="zf-C2H2"/>
    <property type="match status" value="2"/>
</dbReference>
<feature type="domain" description="C2H2-type" evidence="5">
    <location>
        <begin position="34"/>
        <end position="56"/>
    </location>
</feature>
<accession>A0A6G0HZZ2</accession>
<evidence type="ECO:0000259" key="5">
    <source>
        <dbReference type="PROSITE" id="PS50157"/>
    </source>
</evidence>
<protein>
    <recommendedName>
        <fullName evidence="5">C2H2-type domain-containing protein</fullName>
    </recommendedName>
</protein>
<dbReference type="InterPro" id="IPR013087">
    <property type="entry name" value="Znf_C2H2_type"/>
</dbReference>
<dbReference type="Proteomes" id="UP000424527">
    <property type="component" value="Unassembled WGS sequence"/>
</dbReference>
<proteinExistence type="predicted"/>
<dbReference type="PANTHER" id="PTHR47773">
    <property type="entry name" value="SI:DKEY-9I5.2-RELATED"/>
    <property type="match status" value="1"/>
</dbReference>